<dbReference type="Pfam" id="PF09619">
    <property type="entry name" value="YscW"/>
    <property type="match status" value="1"/>
</dbReference>
<dbReference type="PANTHER" id="PTHR38013">
    <property type="entry name" value="GLYCOPROTEIN/POLYSACCHARIDE METABOLISM"/>
    <property type="match status" value="1"/>
</dbReference>
<proteinExistence type="predicted"/>
<dbReference type="InterPro" id="IPR039366">
    <property type="entry name" value="Pilotin"/>
</dbReference>
<protein>
    <recommendedName>
        <fullName evidence="2">Lipoprotein</fullName>
    </recommendedName>
</protein>
<evidence type="ECO:0008006" key="2">
    <source>
        <dbReference type="Google" id="ProtNLM"/>
    </source>
</evidence>
<dbReference type="AlphaFoldDB" id="A0A382AL03"/>
<dbReference type="PROSITE" id="PS51257">
    <property type="entry name" value="PROKAR_LIPOPROTEIN"/>
    <property type="match status" value="1"/>
</dbReference>
<accession>A0A382AL03</accession>
<gene>
    <name evidence="1" type="ORF">METZ01_LOCUS154666</name>
</gene>
<dbReference type="EMBL" id="UINC01025714">
    <property type="protein sequence ID" value="SVB01812.1"/>
    <property type="molecule type" value="Genomic_DNA"/>
</dbReference>
<dbReference type="PANTHER" id="PTHR38013:SF1">
    <property type="entry name" value="GLYCOPROTEIN_POLYSACCHARIDE METABOLISM"/>
    <property type="match status" value="1"/>
</dbReference>
<reference evidence="1" key="1">
    <citation type="submission" date="2018-05" db="EMBL/GenBank/DDBJ databases">
        <authorList>
            <person name="Lanie J.A."/>
            <person name="Ng W.-L."/>
            <person name="Kazmierczak K.M."/>
            <person name="Andrzejewski T.M."/>
            <person name="Davidsen T.M."/>
            <person name="Wayne K.J."/>
            <person name="Tettelin H."/>
            <person name="Glass J.I."/>
            <person name="Rusch D."/>
            <person name="Podicherti R."/>
            <person name="Tsui H.-C.T."/>
            <person name="Winkler M.E."/>
        </authorList>
    </citation>
    <scope>NUCLEOTIDE SEQUENCE</scope>
</reference>
<organism evidence="1">
    <name type="scientific">marine metagenome</name>
    <dbReference type="NCBI Taxonomy" id="408172"/>
    <lineage>
        <taxon>unclassified sequences</taxon>
        <taxon>metagenomes</taxon>
        <taxon>ecological metagenomes</taxon>
    </lineage>
</organism>
<name>A0A382AL03_9ZZZZ</name>
<sequence>MVRGFLLLLAATLLAGCGGTKPLVDKPTYMRTIDGTVTYRERMSLNSGAVVRVWLLDAERVGVQPKTLVSSTISNPGQVPISFTLDYDPVWIIPDHIYTMRAEILNRGQLLFVSDRPVPVEPDDNGDRVELMLIRARGRR</sequence>
<dbReference type="InterPro" id="IPR053196">
    <property type="entry name" value="Lipoprotein_YbaY-like"/>
</dbReference>
<evidence type="ECO:0000313" key="1">
    <source>
        <dbReference type="EMBL" id="SVB01812.1"/>
    </source>
</evidence>